<organism evidence="1 2">
    <name type="scientific">Brockia lithotrophica</name>
    <dbReference type="NCBI Taxonomy" id="933949"/>
    <lineage>
        <taxon>Bacteria</taxon>
        <taxon>Bacillati</taxon>
        <taxon>Bacillota</taxon>
        <taxon>Bacilli</taxon>
        <taxon>Bacillales</taxon>
        <taxon>Bacillales Family X. Incertae Sedis</taxon>
        <taxon>Brockia</taxon>
    </lineage>
</organism>
<name>A0A2T5G8T7_9BACL</name>
<accession>A0A2T5G8T7</accession>
<dbReference type="NCBIfam" id="TIGR01595">
    <property type="entry name" value="cas_CT1132"/>
    <property type="match status" value="1"/>
</dbReference>
<comment type="caution">
    <text evidence="1">The sequence shown here is derived from an EMBL/GenBank/DDBJ whole genome shotgun (WGS) entry which is preliminary data.</text>
</comment>
<proteinExistence type="predicted"/>
<dbReference type="InterPro" id="IPR013419">
    <property type="entry name" value="CRISPR-assoc_prot_Cas7/Csh2"/>
</dbReference>
<evidence type="ECO:0000313" key="1">
    <source>
        <dbReference type="EMBL" id="PTQ52614.1"/>
    </source>
</evidence>
<dbReference type="Proteomes" id="UP000244016">
    <property type="component" value="Unassembled WGS sequence"/>
</dbReference>
<dbReference type="NCBIfam" id="TIGR02590">
    <property type="entry name" value="cas_Csh2"/>
    <property type="match status" value="1"/>
</dbReference>
<dbReference type="Pfam" id="PF05107">
    <property type="entry name" value="Cas_Cas7"/>
    <property type="match status" value="1"/>
</dbReference>
<dbReference type="InterPro" id="IPR006482">
    <property type="entry name" value="Cas7_Csh2/Csh2"/>
</dbReference>
<sequence length="334" mass="38431">MADIKLIEKNGEILYLYDAKMCNPNGDPDDENRPRMDLDRERNLVSDVRLKRYIRDYLYDYFQEKGGEQTIYVTKAEGVVNATERLKRLLGLGEKEQPTREHLPTLLQKLVDVRLFGATMPVKGDRRGEGEAINLTGPVQFNWGYSLNRVQLVESNTLSSQFASEADARQGTFGKDYRLYYSFIAFHGIISARRAAVMYKLANENPAGATSERDLELLDQAMLEAIPLLATRSKIGQYPRLYLRFEFTDAYTFMGDMREDLRLEPDTDLRSIQDVKLEIGGLKDRILKVKTRINRVFWWQDRELTTQVNGSPKNCGEWLAELLGSERVIPLGRE</sequence>
<dbReference type="AlphaFoldDB" id="A0A2T5G8T7"/>
<evidence type="ECO:0000313" key="2">
    <source>
        <dbReference type="Proteomes" id="UP000244016"/>
    </source>
</evidence>
<reference evidence="1 2" key="1">
    <citation type="submission" date="2017-08" db="EMBL/GenBank/DDBJ databases">
        <title>Burning lignite coal seam in the remote Altai Mountains harbors a hydrogen-driven thermophilic microbial community.</title>
        <authorList>
            <person name="Kadnikov V.V."/>
            <person name="Mardanov A.V."/>
            <person name="Ivasenko D."/>
            <person name="Beletsky A.V."/>
            <person name="Karnachuk O.V."/>
            <person name="Ravin N.V."/>
        </authorList>
    </citation>
    <scope>NUCLEOTIDE SEQUENCE [LARGE SCALE GENOMIC DNA]</scope>
    <source>
        <strain evidence="1">AL31</strain>
    </source>
</reference>
<dbReference type="GO" id="GO:0043571">
    <property type="term" value="P:maintenance of CRISPR repeat elements"/>
    <property type="evidence" value="ECO:0007669"/>
    <property type="project" value="InterPro"/>
</dbReference>
<protein>
    <submittedName>
        <fullName evidence="1">CRISPR-associated protein, Csd2/Csh2 family</fullName>
    </submittedName>
</protein>
<dbReference type="EMBL" id="PEBW01000002">
    <property type="protein sequence ID" value="PTQ52614.1"/>
    <property type="molecule type" value="Genomic_DNA"/>
</dbReference>
<gene>
    <name evidence="1" type="ORF">BLITH_0793</name>
</gene>